<evidence type="ECO:0000256" key="6">
    <source>
        <dbReference type="ARBA" id="ARBA00048568"/>
    </source>
</evidence>
<comment type="caution">
    <text evidence="10">The sequence shown here is derived from an EMBL/GenBank/DDBJ whole genome shotgun (WGS) entry which is preliminary data.</text>
</comment>
<keyword evidence="1" id="KW-0489">Methyltransferase</keyword>
<dbReference type="InterPro" id="IPR033467">
    <property type="entry name" value="Tesmin/TSO1-like_CXC"/>
</dbReference>
<dbReference type="InterPro" id="IPR041355">
    <property type="entry name" value="Pre-SET_CXC"/>
</dbReference>
<dbReference type="Gene3D" id="2.170.270.10">
    <property type="entry name" value="SET domain"/>
    <property type="match status" value="1"/>
</dbReference>
<proteinExistence type="predicted"/>
<organism evidence="10 11">
    <name type="scientific">Discostella pseudostelligera</name>
    <dbReference type="NCBI Taxonomy" id="259834"/>
    <lineage>
        <taxon>Eukaryota</taxon>
        <taxon>Sar</taxon>
        <taxon>Stramenopiles</taxon>
        <taxon>Ochrophyta</taxon>
        <taxon>Bacillariophyta</taxon>
        <taxon>Coscinodiscophyceae</taxon>
        <taxon>Thalassiosirophycidae</taxon>
        <taxon>Stephanodiscales</taxon>
        <taxon>Stephanodiscaceae</taxon>
        <taxon>Discostella</taxon>
    </lineage>
</organism>
<keyword evidence="3" id="KW-0949">S-adenosyl-L-methionine</keyword>
<evidence type="ECO:0000256" key="3">
    <source>
        <dbReference type="ARBA" id="ARBA00022691"/>
    </source>
</evidence>
<dbReference type="SMART" id="SM01114">
    <property type="entry name" value="CXC"/>
    <property type="match status" value="1"/>
</dbReference>
<evidence type="ECO:0000256" key="5">
    <source>
        <dbReference type="ARBA" id="ARBA00023163"/>
    </source>
</evidence>
<evidence type="ECO:0000259" key="9">
    <source>
        <dbReference type="PROSITE" id="PS51633"/>
    </source>
</evidence>
<feature type="domain" description="CXC" evidence="9">
    <location>
        <begin position="702"/>
        <end position="813"/>
    </location>
</feature>
<feature type="domain" description="SET" evidence="8">
    <location>
        <begin position="824"/>
        <end position="941"/>
    </location>
</feature>
<evidence type="ECO:0000313" key="10">
    <source>
        <dbReference type="EMBL" id="KAL3769232.1"/>
    </source>
</evidence>
<gene>
    <name evidence="10" type="ORF">ACHAWU_006986</name>
</gene>
<dbReference type="EMBL" id="JALLBG020000056">
    <property type="protein sequence ID" value="KAL3769232.1"/>
    <property type="molecule type" value="Genomic_DNA"/>
</dbReference>
<dbReference type="InterPro" id="IPR048358">
    <property type="entry name" value="EZH1/2_MCSS"/>
</dbReference>
<name>A0ABD3N0N1_9STRA</name>
<feature type="region of interest" description="Disordered" evidence="7">
    <location>
        <begin position="1"/>
        <end position="56"/>
    </location>
</feature>
<dbReference type="GO" id="GO:0140951">
    <property type="term" value="F:histone H3K27 trimethyltransferase activity"/>
    <property type="evidence" value="ECO:0007669"/>
    <property type="project" value="UniProtKB-EC"/>
</dbReference>
<dbReference type="Pfam" id="PF18264">
    <property type="entry name" value="preSET_CXC"/>
    <property type="match status" value="1"/>
</dbReference>
<feature type="compositionally biased region" description="Polar residues" evidence="7">
    <location>
        <begin position="184"/>
        <end position="195"/>
    </location>
</feature>
<evidence type="ECO:0000256" key="2">
    <source>
        <dbReference type="ARBA" id="ARBA00022679"/>
    </source>
</evidence>
<feature type="region of interest" description="Disordered" evidence="7">
    <location>
        <begin position="460"/>
        <end position="518"/>
    </location>
</feature>
<dbReference type="InterPro" id="IPR026489">
    <property type="entry name" value="CXC_dom"/>
</dbReference>
<dbReference type="Proteomes" id="UP001530293">
    <property type="component" value="Unassembled WGS sequence"/>
</dbReference>
<dbReference type="GO" id="GO:0032259">
    <property type="term" value="P:methylation"/>
    <property type="evidence" value="ECO:0007669"/>
    <property type="project" value="UniProtKB-KW"/>
</dbReference>
<feature type="compositionally biased region" description="Polar residues" evidence="7">
    <location>
        <begin position="30"/>
        <end position="56"/>
    </location>
</feature>
<dbReference type="AlphaFoldDB" id="A0ABD3N0N1"/>
<feature type="compositionally biased region" description="Low complexity" evidence="7">
    <location>
        <begin position="235"/>
        <end position="245"/>
    </location>
</feature>
<evidence type="ECO:0008006" key="12">
    <source>
        <dbReference type="Google" id="ProtNLM"/>
    </source>
</evidence>
<feature type="compositionally biased region" description="Polar residues" evidence="7">
    <location>
        <begin position="164"/>
        <end position="177"/>
    </location>
</feature>
<feature type="region of interest" description="Disordered" evidence="7">
    <location>
        <begin position="269"/>
        <end position="288"/>
    </location>
</feature>
<feature type="region of interest" description="Disordered" evidence="7">
    <location>
        <begin position="231"/>
        <end position="264"/>
    </location>
</feature>
<dbReference type="InterPro" id="IPR045318">
    <property type="entry name" value="EZH1/2-like"/>
</dbReference>
<keyword evidence="5" id="KW-0804">Transcription</keyword>
<dbReference type="Pfam" id="PF21358">
    <property type="entry name" value="Ezh2_MCSS"/>
    <property type="match status" value="1"/>
</dbReference>
<evidence type="ECO:0000256" key="1">
    <source>
        <dbReference type="ARBA" id="ARBA00022603"/>
    </source>
</evidence>
<dbReference type="InterPro" id="IPR046341">
    <property type="entry name" value="SET_dom_sf"/>
</dbReference>
<evidence type="ECO:0000256" key="4">
    <source>
        <dbReference type="ARBA" id="ARBA00023015"/>
    </source>
</evidence>
<feature type="region of interest" description="Disordered" evidence="7">
    <location>
        <begin position="159"/>
        <end position="195"/>
    </location>
</feature>
<reference evidence="10 11" key="1">
    <citation type="submission" date="2024-10" db="EMBL/GenBank/DDBJ databases">
        <title>Updated reference genomes for cyclostephanoid diatoms.</title>
        <authorList>
            <person name="Roberts W.R."/>
            <person name="Alverson A.J."/>
        </authorList>
    </citation>
    <scope>NUCLEOTIDE SEQUENCE [LARGE SCALE GENOMIC DNA]</scope>
    <source>
        <strain evidence="10 11">AJA232-27</strain>
    </source>
</reference>
<accession>A0ABD3N0N1</accession>
<sequence length="973" mass="108637">MVNSSSDGDISKEPDAPETLTKACLIAPSFSPSPATKGLQLQQQHSPDSTSSKISATHKSFVSIDNAVRAAYKQVRQERDLKRKCLVRDVVGASRDRVIDELLRKGRGLEATPTHSIVIVGNNTCQETRPSNPSNGTTKRRRTIFDQIEMAVNPHKSRRIGSIPITSPTHVAETSCNGRGENGDNGSTSNRDYSARQTSTKTLIFPRLPSNNCPMHHIIFAPSLLKCRDDDDGASTDNATTATDAIDSRNAYAPPPNLSKSGKKDYTVTIKQSSSSSNNGGGGGARTITTTHQPLLIEGAHAFRPKSSSMIFLKSTIAVDDEPILNHVPYLGDGVNEDIFSELYDTKKREQLYEFGPPYQEKETKDTIDAVLKLMAVQKPHLFEDVEIFHETSSGNVSDDDNNNVYDSAEKKAPITPRQLHVKMLKRIHLLLTELANIDLERVHERHSACFVLRDGDKRSRASSFGEDHHRSRASSFGEDHHRSRASSFSEDHHRYRASSFSEDHHSKAGGLPSSPKRNFVARGTAGATIPYAVLMDSYRSLFCRRCFTYDCAVHGNLPQASLDLLGELAVQKEKDGHWKEIDKDISDVPNDSVSQGAAEEPITTSELSVCRRAFLTFQGLLRPDDQVKLTPKVELSPTQKSICRRAHLIFQGDIGKMAETIGIPPETVDAFVKAEEIVLPPRKFVFTEPARKKHGSRNRNCAYTSMKNYNQNWLRHIQSKIIHPEFLPCDHDEPCNEETCSCIRNGFFCTKHCGYGSKSPNFFRGCECKAGQCRLYSCPCYAANRECDPDLCRTCGACSDPPDAPAGDGQRCRNDNISMGRRAHTLVAKSIIEEAGWGLFTKHALKKGDFVLEYVGERISQEEAERRGVVYDKLNMSYLFNLNSDTVIDATRKGNKARFINHSSTPNIEPKVVHVNGDSRIGFFAKHDIDPQSELFFDYRYDDKIDNELIFKPDHSIHFDWMKKNVDGRKKN</sequence>
<evidence type="ECO:0000313" key="11">
    <source>
        <dbReference type="Proteomes" id="UP001530293"/>
    </source>
</evidence>
<keyword evidence="2" id="KW-0808">Transferase</keyword>
<dbReference type="PANTHER" id="PTHR45747:SF4">
    <property type="entry name" value="HISTONE-LYSINE N-METHYLTRANSFERASE E(Z)"/>
    <property type="match status" value="1"/>
</dbReference>
<dbReference type="Pfam" id="PF00856">
    <property type="entry name" value="SET"/>
    <property type="match status" value="1"/>
</dbReference>
<dbReference type="PROSITE" id="PS51633">
    <property type="entry name" value="CXC"/>
    <property type="match status" value="1"/>
</dbReference>
<dbReference type="SMART" id="SM00317">
    <property type="entry name" value="SET"/>
    <property type="match status" value="1"/>
</dbReference>
<keyword evidence="11" id="KW-1185">Reference proteome</keyword>
<protein>
    <recommendedName>
        <fullName evidence="12">[Histone H3]-lysine(27) N-trimethyltransferase</fullName>
    </recommendedName>
</protein>
<feature type="compositionally biased region" description="Basic and acidic residues" evidence="7">
    <location>
        <begin position="460"/>
        <end position="470"/>
    </location>
</feature>
<evidence type="ECO:0000256" key="7">
    <source>
        <dbReference type="SAM" id="MobiDB-lite"/>
    </source>
</evidence>
<dbReference type="SUPFAM" id="SSF82199">
    <property type="entry name" value="SET domain"/>
    <property type="match status" value="1"/>
</dbReference>
<dbReference type="PANTHER" id="PTHR45747">
    <property type="entry name" value="HISTONE-LYSINE N-METHYLTRANSFERASE E(Z)"/>
    <property type="match status" value="1"/>
</dbReference>
<dbReference type="CDD" id="cd10519">
    <property type="entry name" value="SET_EZH"/>
    <property type="match status" value="1"/>
</dbReference>
<dbReference type="InterPro" id="IPR001214">
    <property type="entry name" value="SET_dom"/>
</dbReference>
<keyword evidence="4" id="KW-0805">Transcription regulation</keyword>
<comment type="catalytic activity">
    <reaction evidence="6">
        <text>L-lysyl(27)-[histone H3] + 3 S-adenosyl-L-methionine = N(6),N(6),N(6)-trimethyl-L-lysyl(27)-[histone H3] + 3 S-adenosyl-L-homocysteine + 3 H(+)</text>
        <dbReference type="Rhea" id="RHEA:60292"/>
        <dbReference type="Rhea" id="RHEA-COMP:15535"/>
        <dbReference type="Rhea" id="RHEA-COMP:15548"/>
        <dbReference type="ChEBI" id="CHEBI:15378"/>
        <dbReference type="ChEBI" id="CHEBI:29969"/>
        <dbReference type="ChEBI" id="CHEBI:57856"/>
        <dbReference type="ChEBI" id="CHEBI:59789"/>
        <dbReference type="ChEBI" id="CHEBI:61961"/>
        <dbReference type="EC" id="2.1.1.356"/>
    </reaction>
</comment>
<dbReference type="PROSITE" id="PS50280">
    <property type="entry name" value="SET"/>
    <property type="match status" value="1"/>
</dbReference>
<evidence type="ECO:0000259" key="8">
    <source>
        <dbReference type="PROSITE" id="PS50280"/>
    </source>
</evidence>